<dbReference type="PROSITE" id="PS50930">
    <property type="entry name" value="HTH_LYTTR"/>
    <property type="match status" value="1"/>
</dbReference>
<dbReference type="SMART" id="SM00448">
    <property type="entry name" value="REC"/>
    <property type="match status" value="1"/>
</dbReference>
<dbReference type="SUPFAM" id="SSF52172">
    <property type="entry name" value="CheY-like"/>
    <property type="match status" value="1"/>
</dbReference>
<keyword evidence="1" id="KW-0597">Phosphoprotein</keyword>
<feature type="modified residue" description="4-aspartylphosphate" evidence="1">
    <location>
        <position position="55"/>
    </location>
</feature>
<dbReference type="RefSeq" id="WP_234865812.1">
    <property type="nucleotide sequence ID" value="NZ_JAKEVY010000002.1"/>
</dbReference>
<name>A0ABS9BGZ3_9BACT</name>
<gene>
    <name evidence="4" type="ORF">L0U88_09500</name>
</gene>
<keyword evidence="5" id="KW-1185">Reference proteome</keyword>
<organism evidence="4 5">
    <name type="scientific">Flavihumibacter fluminis</name>
    <dbReference type="NCBI Taxonomy" id="2909236"/>
    <lineage>
        <taxon>Bacteria</taxon>
        <taxon>Pseudomonadati</taxon>
        <taxon>Bacteroidota</taxon>
        <taxon>Chitinophagia</taxon>
        <taxon>Chitinophagales</taxon>
        <taxon>Chitinophagaceae</taxon>
        <taxon>Flavihumibacter</taxon>
    </lineage>
</organism>
<evidence type="ECO:0000259" key="2">
    <source>
        <dbReference type="PROSITE" id="PS50110"/>
    </source>
</evidence>
<dbReference type="PANTHER" id="PTHR37299">
    <property type="entry name" value="TRANSCRIPTIONAL REGULATOR-RELATED"/>
    <property type="match status" value="1"/>
</dbReference>
<dbReference type="Gene3D" id="2.40.50.1020">
    <property type="entry name" value="LytTr DNA-binding domain"/>
    <property type="match status" value="1"/>
</dbReference>
<accession>A0ABS9BGZ3</accession>
<dbReference type="SMART" id="SM00850">
    <property type="entry name" value="LytTR"/>
    <property type="match status" value="1"/>
</dbReference>
<evidence type="ECO:0000256" key="1">
    <source>
        <dbReference type="PROSITE-ProRule" id="PRU00169"/>
    </source>
</evidence>
<protein>
    <submittedName>
        <fullName evidence="4">LytTR family DNA-binding domain-containing protein</fullName>
    </submittedName>
</protein>
<dbReference type="PANTHER" id="PTHR37299:SF1">
    <property type="entry name" value="STAGE 0 SPORULATION PROTEIN A HOMOLOG"/>
    <property type="match status" value="1"/>
</dbReference>
<dbReference type="InterPro" id="IPR007492">
    <property type="entry name" value="LytTR_DNA-bd_dom"/>
</dbReference>
<evidence type="ECO:0000313" key="4">
    <source>
        <dbReference type="EMBL" id="MCF1714860.1"/>
    </source>
</evidence>
<keyword evidence="4" id="KW-0238">DNA-binding</keyword>
<dbReference type="EMBL" id="JAKEVY010000002">
    <property type="protein sequence ID" value="MCF1714860.1"/>
    <property type="molecule type" value="Genomic_DNA"/>
</dbReference>
<dbReference type="Pfam" id="PF04397">
    <property type="entry name" value="LytTR"/>
    <property type="match status" value="1"/>
</dbReference>
<dbReference type="InterPro" id="IPR011006">
    <property type="entry name" value="CheY-like_superfamily"/>
</dbReference>
<dbReference type="GO" id="GO:0003677">
    <property type="term" value="F:DNA binding"/>
    <property type="evidence" value="ECO:0007669"/>
    <property type="project" value="UniProtKB-KW"/>
</dbReference>
<dbReference type="InterPro" id="IPR001789">
    <property type="entry name" value="Sig_transdc_resp-reg_receiver"/>
</dbReference>
<comment type="caution">
    <text evidence="4">The sequence shown here is derived from an EMBL/GenBank/DDBJ whole genome shotgun (WGS) entry which is preliminary data.</text>
</comment>
<evidence type="ECO:0000313" key="5">
    <source>
        <dbReference type="Proteomes" id="UP001200145"/>
    </source>
</evidence>
<reference evidence="4 5" key="1">
    <citation type="submission" date="2022-01" db="EMBL/GenBank/DDBJ databases">
        <title>Flavihumibacter sp. nov., isolated from sediment of a river.</title>
        <authorList>
            <person name="Liu H."/>
        </authorList>
    </citation>
    <scope>NUCLEOTIDE SEQUENCE [LARGE SCALE GENOMIC DNA]</scope>
    <source>
        <strain evidence="4 5">RY-1</strain>
    </source>
</reference>
<dbReference type="Pfam" id="PF00072">
    <property type="entry name" value="Response_reg"/>
    <property type="match status" value="1"/>
</dbReference>
<feature type="domain" description="Response regulatory" evidence="2">
    <location>
        <begin position="4"/>
        <end position="115"/>
    </location>
</feature>
<dbReference type="Gene3D" id="3.40.50.2300">
    <property type="match status" value="1"/>
</dbReference>
<proteinExistence type="predicted"/>
<dbReference type="PROSITE" id="PS50110">
    <property type="entry name" value="RESPONSE_REGULATORY"/>
    <property type="match status" value="1"/>
</dbReference>
<dbReference type="InterPro" id="IPR046947">
    <property type="entry name" value="LytR-like"/>
</dbReference>
<sequence>MNLECIVVEDEPLAMDRLCTYIARFPWLSIREKFSDGAAALVYLQTNSIDIVFLDINLGELSGIQLLETTGKRFEVILITAYSDYALKGYDLQVTDYLLKPYSFERFSQAVEKAKNNLHKPSVQEKKWLFIKSAHQIEKINLDELLYIEGMRDYRKLHLANNRKIMTLQTFRELEEDLAGTSICRVHKSYMVSLSKIESIDKDGIRIGTVSIPVSDTYRAAFFKLLKG</sequence>
<feature type="domain" description="HTH LytTR-type" evidence="3">
    <location>
        <begin position="129"/>
        <end position="228"/>
    </location>
</feature>
<evidence type="ECO:0000259" key="3">
    <source>
        <dbReference type="PROSITE" id="PS50930"/>
    </source>
</evidence>
<dbReference type="Proteomes" id="UP001200145">
    <property type="component" value="Unassembled WGS sequence"/>
</dbReference>